<dbReference type="FunFam" id="3.40.1490.10:FF:000001">
    <property type="entry name" value="Peptidyl-tRNA hydrolase 2"/>
    <property type="match status" value="1"/>
</dbReference>
<keyword evidence="5" id="KW-1133">Transmembrane helix</keyword>
<dbReference type="AlphaFoldDB" id="A0A813F1B0"/>
<evidence type="ECO:0000256" key="3">
    <source>
        <dbReference type="ARBA" id="ARBA00038050"/>
    </source>
</evidence>
<accession>A0A813F1B0</accession>
<dbReference type="Proteomes" id="UP000626109">
    <property type="component" value="Unassembled WGS sequence"/>
</dbReference>
<keyword evidence="5" id="KW-0472">Membrane</keyword>
<feature type="transmembrane region" description="Helical" evidence="5">
    <location>
        <begin position="12"/>
        <end position="34"/>
    </location>
</feature>
<dbReference type="GO" id="GO:0004045">
    <property type="term" value="F:peptidyl-tRNA hydrolase activity"/>
    <property type="evidence" value="ECO:0007669"/>
    <property type="project" value="UniProtKB-EC"/>
</dbReference>
<dbReference type="PANTHER" id="PTHR12649:SF11">
    <property type="entry name" value="PEPTIDYL-TRNA HYDROLASE 2, MITOCHONDRIAL"/>
    <property type="match status" value="1"/>
</dbReference>
<dbReference type="EC" id="3.1.1.29" evidence="1"/>
<dbReference type="NCBIfam" id="TIGR00283">
    <property type="entry name" value="arch_pth2"/>
    <property type="match status" value="1"/>
</dbReference>
<protein>
    <recommendedName>
        <fullName evidence="1">peptidyl-tRNA hydrolase</fullName>
        <ecNumber evidence="1">3.1.1.29</ecNumber>
    </recommendedName>
</protein>
<evidence type="ECO:0000313" key="6">
    <source>
        <dbReference type="EMBL" id="CAE8606926.1"/>
    </source>
</evidence>
<evidence type="ECO:0000256" key="2">
    <source>
        <dbReference type="ARBA" id="ARBA00022801"/>
    </source>
</evidence>
<evidence type="ECO:0000256" key="4">
    <source>
        <dbReference type="ARBA" id="ARBA00048707"/>
    </source>
</evidence>
<dbReference type="SUPFAM" id="SSF102462">
    <property type="entry name" value="Peptidyl-tRNA hydrolase II"/>
    <property type="match status" value="1"/>
</dbReference>
<evidence type="ECO:0000313" key="7">
    <source>
        <dbReference type="EMBL" id="CAE8743177.1"/>
    </source>
</evidence>
<keyword evidence="2" id="KW-0378">Hydrolase</keyword>
<dbReference type="GO" id="GO:0005829">
    <property type="term" value="C:cytosol"/>
    <property type="evidence" value="ECO:0007669"/>
    <property type="project" value="TreeGrafter"/>
</dbReference>
<dbReference type="Proteomes" id="UP000654075">
    <property type="component" value="Unassembled WGS sequence"/>
</dbReference>
<gene>
    <name evidence="6" type="ORF">PGLA1383_LOCUS24874</name>
    <name evidence="7" type="ORF">PGLA2088_LOCUS51286</name>
</gene>
<dbReference type="InterPro" id="IPR002833">
    <property type="entry name" value="PTH2"/>
</dbReference>
<dbReference type="PANTHER" id="PTHR12649">
    <property type="entry name" value="PEPTIDYL-TRNA HYDROLASE 2"/>
    <property type="match status" value="1"/>
</dbReference>
<dbReference type="InterPro" id="IPR023476">
    <property type="entry name" value="Pep_tRNA_hydro_II_dom_sf"/>
</dbReference>
<comment type="catalytic activity">
    <reaction evidence="4">
        <text>an N-acyl-L-alpha-aminoacyl-tRNA + H2O = an N-acyl-L-amino acid + a tRNA + H(+)</text>
        <dbReference type="Rhea" id="RHEA:54448"/>
        <dbReference type="Rhea" id="RHEA-COMP:10123"/>
        <dbReference type="Rhea" id="RHEA-COMP:13883"/>
        <dbReference type="ChEBI" id="CHEBI:15377"/>
        <dbReference type="ChEBI" id="CHEBI:15378"/>
        <dbReference type="ChEBI" id="CHEBI:59874"/>
        <dbReference type="ChEBI" id="CHEBI:78442"/>
        <dbReference type="ChEBI" id="CHEBI:138191"/>
        <dbReference type="EC" id="3.1.1.29"/>
    </reaction>
</comment>
<dbReference type="OMA" id="ACYKALM"/>
<dbReference type="CDD" id="cd02430">
    <property type="entry name" value="PTH2"/>
    <property type="match status" value="1"/>
</dbReference>
<dbReference type="EMBL" id="CAJNNV010020074">
    <property type="protein sequence ID" value="CAE8606926.1"/>
    <property type="molecule type" value="Genomic_DNA"/>
</dbReference>
<dbReference type="Gene3D" id="3.40.1490.10">
    <property type="entry name" value="Bit1"/>
    <property type="match status" value="1"/>
</dbReference>
<evidence type="ECO:0000256" key="1">
    <source>
        <dbReference type="ARBA" id="ARBA00013260"/>
    </source>
</evidence>
<organism evidence="6 8">
    <name type="scientific">Polarella glacialis</name>
    <name type="common">Dinoflagellate</name>
    <dbReference type="NCBI Taxonomy" id="89957"/>
    <lineage>
        <taxon>Eukaryota</taxon>
        <taxon>Sar</taxon>
        <taxon>Alveolata</taxon>
        <taxon>Dinophyceae</taxon>
        <taxon>Suessiales</taxon>
        <taxon>Suessiaceae</taxon>
        <taxon>Polarella</taxon>
    </lineage>
</organism>
<name>A0A813F1B0_POLGL</name>
<keyword evidence="8" id="KW-1185">Reference proteome</keyword>
<comment type="similarity">
    <text evidence="3">Belongs to the PTH2 family.</text>
</comment>
<evidence type="ECO:0000256" key="5">
    <source>
        <dbReference type="SAM" id="Phobius"/>
    </source>
</evidence>
<sequence>VRHRCCNMLQVAAVFCGGLLLGVVGGFFLCRYLSSAAGSSGSGAGAGTPEAMAGEMKMVLLVRNDLGMQKGKIAAQCGHAVLGAYHAALRQRSPFLDTWEASGAKKIALKVSSEEELCELGRRARKRDLVSYMVRDAGHTQVAPNTRTVCAIGPAPVEALDALGCKDLKLL</sequence>
<dbReference type="EMBL" id="CAJNNW010037606">
    <property type="protein sequence ID" value="CAE8743177.1"/>
    <property type="molecule type" value="Genomic_DNA"/>
</dbReference>
<proteinExistence type="inferred from homology"/>
<dbReference type="Pfam" id="PF01981">
    <property type="entry name" value="PTH2"/>
    <property type="match status" value="1"/>
</dbReference>
<reference evidence="6" key="1">
    <citation type="submission" date="2021-02" db="EMBL/GenBank/DDBJ databases">
        <authorList>
            <person name="Dougan E. K."/>
            <person name="Rhodes N."/>
            <person name="Thang M."/>
            <person name="Chan C."/>
        </authorList>
    </citation>
    <scope>NUCLEOTIDE SEQUENCE</scope>
</reference>
<feature type="non-terminal residue" evidence="6">
    <location>
        <position position="1"/>
    </location>
</feature>
<dbReference type="OrthoDB" id="1733656at2759"/>
<comment type="caution">
    <text evidence="6">The sequence shown here is derived from an EMBL/GenBank/DDBJ whole genome shotgun (WGS) entry which is preliminary data.</text>
</comment>
<keyword evidence="5" id="KW-0812">Transmembrane</keyword>
<evidence type="ECO:0000313" key="8">
    <source>
        <dbReference type="Proteomes" id="UP000654075"/>
    </source>
</evidence>